<gene>
    <name evidence="1" type="ORF">CWM47_21955</name>
</gene>
<dbReference type="EMBL" id="CP025096">
    <property type="protein sequence ID" value="AUD04272.1"/>
    <property type="molecule type" value="Genomic_DNA"/>
</dbReference>
<dbReference type="Proteomes" id="UP000232883">
    <property type="component" value="Chromosome"/>
</dbReference>
<dbReference type="AlphaFoldDB" id="A0A2K8Z321"/>
<evidence type="ECO:0000313" key="2">
    <source>
        <dbReference type="Proteomes" id="UP000232883"/>
    </source>
</evidence>
<dbReference type="KEGG" id="spir:CWM47_21955"/>
<sequence length="140" mass="15761">MKTAFYVTDCSASSAHLLRNWLAAQADESIRLTIVYPYDIEEGQPLTQNTLRPAKEEAQTLLKNWSTELAWTGTLLPETVLASQELALTIYLLIRSYSFWLVDDSTCIAQFSDILTKTSTQPCWLSALDVAHRNLEMAVC</sequence>
<accession>A0A2K8Z321</accession>
<dbReference type="OrthoDB" id="962729at2"/>
<organism evidence="1 2">
    <name type="scientific">Spirosoma pollinicola</name>
    <dbReference type="NCBI Taxonomy" id="2057025"/>
    <lineage>
        <taxon>Bacteria</taxon>
        <taxon>Pseudomonadati</taxon>
        <taxon>Bacteroidota</taxon>
        <taxon>Cytophagia</taxon>
        <taxon>Cytophagales</taxon>
        <taxon>Cytophagaceae</taxon>
        <taxon>Spirosoma</taxon>
    </lineage>
</organism>
<protein>
    <recommendedName>
        <fullName evidence="3">UspA domain-containing protein</fullName>
    </recommendedName>
</protein>
<evidence type="ECO:0008006" key="3">
    <source>
        <dbReference type="Google" id="ProtNLM"/>
    </source>
</evidence>
<keyword evidence="2" id="KW-1185">Reference proteome</keyword>
<name>A0A2K8Z321_9BACT</name>
<reference evidence="1 2" key="1">
    <citation type="submission" date="2017-11" db="EMBL/GenBank/DDBJ databases">
        <title>Taxonomic description and genome sequences of Spirosoma HA7 sp. nov., isolated from pollen microhabitat of Corylus avellana.</title>
        <authorList>
            <person name="Ambika Manirajan B."/>
            <person name="Suarez C."/>
            <person name="Ratering S."/>
            <person name="Geissler-Plaum R."/>
            <person name="Cardinale M."/>
            <person name="Sylvia S."/>
        </authorList>
    </citation>
    <scope>NUCLEOTIDE SEQUENCE [LARGE SCALE GENOMIC DNA]</scope>
    <source>
        <strain evidence="1 2">HA7</strain>
    </source>
</reference>
<proteinExistence type="predicted"/>
<dbReference type="RefSeq" id="WP_100990338.1">
    <property type="nucleotide sequence ID" value="NZ_CP025096.1"/>
</dbReference>
<evidence type="ECO:0000313" key="1">
    <source>
        <dbReference type="EMBL" id="AUD04272.1"/>
    </source>
</evidence>